<dbReference type="GO" id="GO:0050661">
    <property type="term" value="F:NADP binding"/>
    <property type="evidence" value="ECO:0007669"/>
    <property type="project" value="InterPro"/>
</dbReference>
<dbReference type="Gene3D" id="3.40.50.720">
    <property type="entry name" value="NAD(P)-binding Rossmann-like Domain"/>
    <property type="match status" value="1"/>
</dbReference>
<dbReference type="SUPFAM" id="SSF51735">
    <property type="entry name" value="NAD(P)-binding Rossmann-fold domains"/>
    <property type="match status" value="1"/>
</dbReference>
<feature type="domain" description="3-hydroxyisobutyrate dehydrogenase-like NAD-binding" evidence="5">
    <location>
        <begin position="174"/>
        <end position="289"/>
    </location>
</feature>
<dbReference type="RefSeq" id="WP_114366687.1">
    <property type="nucleotide sequence ID" value="NZ_QPEX01000003.1"/>
</dbReference>
<gene>
    <name evidence="6" type="ORF">DTL42_00370</name>
</gene>
<evidence type="ECO:0000256" key="3">
    <source>
        <dbReference type="PIRSR" id="PIRSR000103-1"/>
    </source>
</evidence>
<dbReference type="Pfam" id="PF03446">
    <property type="entry name" value="NAD_binding_2"/>
    <property type="match status" value="1"/>
</dbReference>
<dbReference type="InterPro" id="IPR008927">
    <property type="entry name" value="6-PGluconate_DH-like_C_sf"/>
</dbReference>
<feature type="domain" description="6-phosphogluconate dehydrogenase NADP-binding" evidence="4">
    <location>
        <begin position="12"/>
        <end position="171"/>
    </location>
</feature>
<proteinExistence type="predicted"/>
<keyword evidence="1" id="KW-0560">Oxidoreductase</keyword>
<evidence type="ECO:0000256" key="1">
    <source>
        <dbReference type="ARBA" id="ARBA00023002"/>
    </source>
</evidence>
<evidence type="ECO:0000259" key="4">
    <source>
        <dbReference type="Pfam" id="PF03446"/>
    </source>
</evidence>
<dbReference type="EMBL" id="QPEX01000003">
    <property type="protein sequence ID" value="RCS56213.1"/>
    <property type="molecule type" value="Genomic_DNA"/>
</dbReference>
<protein>
    <submittedName>
        <fullName evidence="6">NAD(P)-dependent oxidoreductase</fullName>
    </submittedName>
</protein>
<dbReference type="Proteomes" id="UP000253562">
    <property type="component" value="Unassembled WGS sequence"/>
</dbReference>
<dbReference type="GO" id="GO:0016491">
    <property type="term" value="F:oxidoreductase activity"/>
    <property type="evidence" value="ECO:0007669"/>
    <property type="project" value="UniProtKB-KW"/>
</dbReference>
<dbReference type="GO" id="GO:0051287">
    <property type="term" value="F:NAD binding"/>
    <property type="evidence" value="ECO:0007669"/>
    <property type="project" value="InterPro"/>
</dbReference>
<dbReference type="SUPFAM" id="SSF48179">
    <property type="entry name" value="6-phosphogluconate dehydrogenase C-terminal domain-like"/>
    <property type="match status" value="1"/>
</dbReference>
<dbReference type="InterPro" id="IPR013328">
    <property type="entry name" value="6PGD_dom2"/>
</dbReference>
<dbReference type="PANTHER" id="PTHR43060">
    <property type="entry name" value="3-HYDROXYISOBUTYRATE DEHYDROGENASE-LIKE 1, MITOCHONDRIAL-RELATED"/>
    <property type="match status" value="1"/>
</dbReference>
<evidence type="ECO:0000313" key="7">
    <source>
        <dbReference type="Proteomes" id="UP000253562"/>
    </source>
</evidence>
<evidence type="ECO:0000256" key="2">
    <source>
        <dbReference type="ARBA" id="ARBA00023027"/>
    </source>
</evidence>
<dbReference type="PIRSF" id="PIRSF000103">
    <property type="entry name" value="HIBADH"/>
    <property type="match status" value="1"/>
</dbReference>
<dbReference type="InterPro" id="IPR036291">
    <property type="entry name" value="NAD(P)-bd_dom_sf"/>
</dbReference>
<dbReference type="AlphaFoldDB" id="A0A368KXZ6"/>
<dbReference type="InterPro" id="IPR015815">
    <property type="entry name" value="HIBADH-related"/>
</dbReference>
<name>A0A368KXZ6_9BACT</name>
<dbReference type="OrthoDB" id="9786703at2"/>
<organism evidence="6 7">
    <name type="scientific">Bremerella cremea</name>
    <dbReference type="NCBI Taxonomy" id="1031537"/>
    <lineage>
        <taxon>Bacteria</taxon>
        <taxon>Pseudomonadati</taxon>
        <taxon>Planctomycetota</taxon>
        <taxon>Planctomycetia</taxon>
        <taxon>Pirellulales</taxon>
        <taxon>Pirellulaceae</taxon>
        <taxon>Bremerella</taxon>
    </lineage>
</organism>
<dbReference type="InterPro" id="IPR029154">
    <property type="entry name" value="HIBADH-like_NADP-bd"/>
</dbReference>
<feature type="active site" evidence="3">
    <location>
        <position position="180"/>
    </location>
</feature>
<sequence length="305" mass="31770">MSSLKIAPGTTKIGWIGTGVMGSSMCGHLIEKGFSATVYNRTKSKAEALLGQGATWADTPQQVAEASDVVFTIVGFPQDVREVILGAEGVLAGSKAGNVIVDMTTSEPTLAAEIAEAAQQQGVHGIDAPVSGGDIGAKEARLSIMIGGDEAIVAALTPCWEAMGKTIVHQGGPGAGQHTKMVNQTLIASGMIGVCEALLYGYKAGLDLEKVMQSVSSGAAGSWNLSNLGPRIINNNFDPGFFVEHFIKDMGIALAEARKMGIAMPGLALAEQLYQAVKAQGHGRLGTHALELALCQLNNIDWKQR</sequence>
<dbReference type="InterPro" id="IPR006115">
    <property type="entry name" value="6PGDH_NADP-bd"/>
</dbReference>
<reference evidence="6 7" key="1">
    <citation type="submission" date="2018-07" db="EMBL/GenBank/DDBJ databases">
        <title>Comparative genomes isolates from brazilian mangrove.</title>
        <authorList>
            <person name="De Araujo J.E."/>
            <person name="Taketani R.G."/>
            <person name="Silva M.C.P."/>
            <person name="Lourenco M.V."/>
            <person name="Oliveira V.M."/>
            <person name="Andreote F.D."/>
        </authorList>
    </citation>
    <scope>NUCLEOTIDE SEQUENCE [LARGE SCALE GENOMIC DNA]</scope>
    <source>
        <strain evidence="6 7">HEX PRIS-MGV</strain>
    </source>
</reference>
<comment type="caution">
    <text evidence="6">The sequence shown here is derived from an EMBL/GenBank/DDBJ whole genome shotgun (WGS) entry which is preliminary data.</text>
</comment>
<dbReference type="PANTHER" id="PTHR43060:SF15">
    <property type="entry name" value="3-HYDROXYISOBUTYRATE DEHYDROGENASE-LIKE 1, MITOCHONDRIAL-RELATED"/>
    <property type="match status" value="1"/>
</dbReference>
<dbReference type="Gene3D" id="1.10.1040.10">
    <property type="entry name" value="N-(1-d-carboxylethyl)-l-norvaline Dehydrogenase, domain 2"/>
    <property type="match status" value="1"/>
</dbReference>
<evidence type="ECO:0000259" key="5">
    <source>
        <dbReference type="Pfam" id="PF14833"/>
    </source>
</evidence>
<evidence type="ECO:0000313" key="6">
    <source>
        <dbReference type="EMBL" id="RCS56213.1"/>
    </source>
</evidence>
<keyword evidence="2" id="KW-0520">NAD</keyword>
<dbReference type="Pfam" id="PF14833">
    <property type="entry name" value="NAD_binding_11"/>
    <property type="match status" value="1"/>
</dbReference>
<accession>A0A368KXZ6</accession>